<dbReference type="AlphaFoldDB" id="A0A1H7KTE9"/>
<evidence type="ECO:0000313" key="3">
    <source>
        <dbReference type="Proteomes" id="UP000185766"/>
    </source>
</evidence>
<keyword evidence="3" id="KW-1185">Reference proteome</keyword>
<dbReference type="RefSeq" id="WP_074866844.1">
    <property type="nucleotide sequence ID" value="NZ_FOAS01000006.1"/>
</dbReference>
<dbReference type="STRING" id="1429083.GCA_001885685_01005"/>
<name>A0A1H7KTE9_9GAMM</name>
<dbReference type="EMBL" id="FOAS01000006">
    <property type="protein sequence ID" value="SEK90091.1"/>
    <property type="molecule type" value="Genomic_DNA"/>
</dbReference>
<protein>
    <submittedName>
        <fullName evidence="2">Uncharacterized protein</fullName>
    </submittedName>
</protein>
<keyword evidence="1" id="KW-0472">Membrane</keyword>
<accession>A0A1H7KTE9</accession>
<feature type="transmembrane region" description="Helical" evidence="1">
    <location>
        <begin position="30"/>
        <end position="48"/>
    </location>
</feature>
<proteinExistence type="predicted"/>
<organism evidence="2 3">
    <name type="scientific">Atopomonas hussainii</name>
    <dbReference type="NCBI Taxonomy" id="1429083"/>
    <lineage>
        <taxon>Bacteria</taxon>
        <taxon>Pseudomonadati</taxon>
        <taxon>Pseudomonadota</taxon>
        <taxon>Gammaproteobacteria</taxon>
        <taxon>Pseudomonadales</taxon>
        <taxon>Pseudomonadaceae</taxon>
        <taxon>Atopomonas</taxon>
    </lineage>
</organism>
<sequence length="416" mass="47033">MDALLILGGLLLVVFSMVWLSMQAFSTGLLWGWSTLIPPFNLIYLLAHWKRGKRVLLLTGMGLILLVVGVTMMAQRNPERLSQLLSWQWLTPEPEARPELAIELRGQINGHEFRPQFAELLNGVLSLREGGDFFARHEISLHLPKGYTSGPLRMDVLPTDPDPLPLVEISWQSEGSPLPEFWRLSRGYSLHLDMQPVAPNKLQGDFHLILPNEYQTSISGRLELYTDQLRYVDGQLDRGHDSLDTLQAVVLDYLQRRWQRRDIRVVPMLPPSAAQWRDGEVTQTVRYHQGDELAELPLTLKKHSIKGWRVLDDNYAPLPAAPLTPAPVVEAKPAPAPSAANDRRVGFSLPQLLATPERYHGAQMRVVNERGREASGLFAGINEEGQLQIRQVRDDAGEVLFSFSRREIVLLELLEP</sequence>
<feature type="transmembrane region" description="Helical" evidence="1">
    <location>
        <begin position="55"/>
        <end position="74"/>
    </location>
</feature>
<dbReference type="Proteomes" id="UP000185766">
    <property type="component" value="Unassembled WGS sequence"/>
</dbReference>
<reference evidence="2 3" key="1">
    <citation type="submission" date="2016-10" db="EMBL/GenBank/DDBJ databases">
        <authorList>
            <person name="de Groot N.N."/>
        </authorList>
    </citation>
    <scope>NUCLEOTIDE SEQUENCE [LARGE SCALE GENOMIC DNA]</scope>
    <source>
        <strain evidence="2 3">JCM 19513</strain>
    </source>
</reference>
<gene>
    <name evidence="2" type="ORF">SAMN05216214_10675</name>
</gene>
<evidence type="ECO:0000313" key="2">
    <source>
        <dbReference type="EMBL" id="SEK90091.1"/>
    </source>
</evidence>
<keyword evidence="1" id="KW-0812">Transmembrane</keyword>
<evidence type="ECO:0000256" key="1">
    <source>
        <dbReference type="SAM" id="Phobius"/>
    </source>
</evidence>
<keyword evidence="1" id="KW-1133">Transmembrane helix</keyword>